<dbReference type="STRING" id="333140.AWW68_02765"/>
<feature type="transmembrane region" description="Helical" evidence="1">
    <location>
        <begin position="40"/>
        <end position="58"/>
    </location>
</feature>
<dbReference type="AlphaFoldDB" id="A0A150XG81"/>
<feature type="transmembrane region" description="Helical" evidence="1">
    <location>
        <begin position="7"/>
        <end position="28"/>
    </location>
</feature>
<evidence type="ECO:0000313" key="2">
    <source>
        <dbReference type="EMBL" id="KYG77709.1"/>
    </source>
</evidence>
<name>A0A150XG81_9BACT</name>
<accession>A0A150XG81</accession>
<keyword evidence="3" id="KW-1185">Reference proteome</keyword>
<evidence type="ECO:0000313" key="3">
    <source>
        <dbReference type="Proteomes" id="UP000075606"/>
    </source>
</evidence>
<keyword evidence="1" id="KW-1133">Transmembrane helix</keyword>
<dbReference type="RefSeq" id="WP_068216342.1">
    <property type="nucleotide sequence ID" value="NZ_CP139724.1"/>
</dbReference>
<reference evidence="2 3" key="1">
    <citation type="submission" date="2016-01" db="EMBL/GenBank/DDBJ databases">
        <title>Genome sequencing of Roseivirga spongicola UST030701-084.</title>
        <authorList>
            <person name="Selvaratnam C."/>
            <person name="Thevarajoo S."/>
            <person name="Goh K.M."/>
            <person name="Ee R."/>
            <person name="Chan K.-G."/>
            <person name="Chong C.S."/>
        </authorList>
    </citation>
    <scope>NUCLEOTIDE SEQUENCE [LARGE SCALE GENOMIC DNA]</scope>
    <source>
        <strain evidence="2 3">UST030701-084</strain>
    </source>
</reference>
<proteinExistence type="predicted"/>
<protein>
    <submittedName>
        <fullName evidence="2">Uncharacterized protein</fullName>
    </submittedName>
</protein>
<organism evidence="2 3">
    <name type="scientific">Roseivirga spongicola</name>
    <dbReference type="NCBI Taxonomy" id="333140"/>
    <lineage>
        <taxon>Bacteria</taxon>
        <taxon>Pseudomonadati</taxon>
        <taxon>Bacteroidota</taxon>
        <taxon>Cytophagia</taxon>
        <taxon>Cytophagales</taxon>
        <taxon>Roseivirgaceae</taxon>
        <taxon>Roseivirga</taxon>
    </lineage>
</organism>
<evidence type="ECO:0000256" key="1">
    <source>
        <dbReference type="SAM" id="Phobius"/>
    </source>
</evidence>
<dbReference type="EMBL" id="LRPC01000001">
    <property type="protein sequence ID" value="KYG77709.1"/>
    <property type="molecule type" value="Genomic_DNA"/>
</dbReference>
<gene>
    <name evidence="2" type="ORF">AWW68_02765</name>
</gene>
<dbReference type="OrthoDB" id="982331at2"/>
<keyword evidence="1" id="KW-0472">Membrane</keyword>
<dbReference type="Proteomes" id="UP000075606">
    <property type="component" value="Unassembled WGS sequence"/>
</dbReference>
<sequence length="71" mass="8431">MAKYNWAIKGIIFMIVIWLIIYIGIPLFDDTKPMEPEKNIINLIIAIPAGVAFGWYRYKFLKEKLEKRKEN</sequence>
<comment type="caution">
    <text evidence="2">The sequence shown here is derived from an EMBL/GenBank/DDBJ whole genome shotgun (WGS) entry which is preliminary data.</text>
</comment>
<keyword evidence="1" id="KW-0812">Transmembrane</keyword>